<dbReference type="RefSeq" id="WP_125292724.1">
    <property type="nucleotide sequence ID" value="NZ_JAPTZM010000007.1"/>
</dbReference>
<sequence length="276" mass="29898">MNGKLNDLTAIVMCDSVPQQLNGGVLVVHSVFHHACNFTTPDNQLLTLLTQDTPLAPGAVRMACADLRPRFSAGETLRRQADGMFAAAGCRLSLTNVPCQSTRVPHDAVFPENLLAQLRVFLPVIAPEYGIWNILHSSNERMMQAVRQLAAWLDDDGQTPGDALKTLIGAGAGLTPSGDDFLLGMLFTLKATRHRRADDLAAAITALLDRTTTISRAMLSYGCRGHFGEQLLALTTPGNLSLNHRLLRVAEYGHSSGHDMLTGLFFTLRALSGQRL</sequence>
<evidence type="ECO:0000313" key="2">
    <source>
        <dbReference type="Proteomes" id="UP000275331"/>
    </source>
</evidence>
<dbReference type="OrthoDB" id="4933449at2"/>
<accession>A0A427V5F6</accession>
<name>A0A427V5F6_9ENTR</name>
<dbReference type="EMBL" id="RHXB01000003">
    <property type="protein sequence ID" value="RSE27980.1"/>
    <property type="molecule type" value="Genomic_DNA"/>
</dbReference>
<dbReference type="AlphaFoldDB" id="A0A427V5F6"/>
<dbReference type="InterPro" id="IPR021530">
    <property type="entry name" value="AllH-like"/>
</dbReference>
<reference evidence="1 2" key="1">
    <citation type="submission" date="2018-10" db="EMBL/GenBank/DDBJ databases">
        <title>Transmission dynamics of multidrug resistant bacteria on intensive care unit surfaces.</title>
        <authorList>
            <person name="D'Souza A.W."/>
            <person name="Potter R.F."/>
            <person name="Wallace M."/>
            <person name="Shupe A."/>
            <person name="Patel S."/>
            <person name="Sun S."/>
            <person name="Gul D."/>
            <person name="Kwon J.H."/>
            <person name="Andleeb S."/>
            <person name="Burnham C.-A.D."/>
            <person name="Dantas G."/>
        </authorList>
    </citation>
    <scope>NUCLEOTIDE SEQUENCE [LARGE SCALE GENOMIC DNA]</scope>
    <source>
        <strain evidence="1 2">AS_373</strain>
    </source>
</reference>
<comment type="caution">
    <text evidence="1">The sequence shown here is derived from an EMBL/GenBank/DDBJ whole genome shotgun (WGS) entry which is preliminary data.</text>
</comment>
<protein>
    <submittedName>
        <fullName evidence="1">DUF2877 domain-containing protein</fullName>
    </submittedName>
</protein>
<dbReference type="Proteomes" id="UP000275331">
    <property type="component" value="Unassembled WGS sequence"/>
</dbReference>
<proteinExistence type="predicted"/>
<gene>
    <name evidence="1" type="ORF">EGT71_06230</name>
</gene>
<organism evidence="1 2">
    <name type="scientific">Atlantibacter subterraneus</name>
    <dbReference type="NCBI Taxonomy" id="255519"/>
    <lineage>
        <taxon>Bacteria</taxon>
        <taxon>Pseudomonadati</taxon>
        <taxon>Pseudomonadota</taxon>
        <taxon>Gammaproteobacteria</taxon>
        <taxon>Enterobacterales</taxon>
        <taxon>Enterobacteriaceae</taxon>
        <taxon>Atlantibacter</taxon>
    </lineage>
</organism>
<evidence type="ECO:0000313" key="1">
    <source>
        <dbReference type="EMBL" id="RSE27980.1"/>
    </source>
</evidence>
<dbReference type="Pfam" id="PF11392">
    <property type="entry name" value="AllH"/>
    <property type="match status" value="1"/>
</dbReference>